<proteinExistence type="predicted"/>
<dbReference type="Proteomes" id="UP001215598">
    <property type="component" value="Unassembled WGS sequence"/>
</dbReference>
<protein>
    <submittedName>
        <fullName evidence="1">Uncharacterized protein</fullName>
    </submittedName>
</protein>
<comment type="caution">
    <text evidence="1">The sequence shown here is derived from an EMBL/GenBank/DDBJ whole genome shotgun (WGS) entry which is preliminary data.</text>
</comment>
<sequence length="207" mass="23465">MHFCVHDPTNPLTLTESSFPSLRRPIYVHDILNNPEFDRLLTDRPDLVSRTVASILTAANLQAALPLDHIEYDPTVCTTSVYLPPALKDDTDLWITLAVDVLLLEQARCPEECRPTTATQCNVLWKETNGAALSAWAKLRMTGQTGPPLVIVRCDWGWTGAIEKMRLWKDTQDLFHIHTCDWMRNREEAGEKATNHFDIFKVLLALA</sequence>
<organism evidence="1 2">
    <name type="scientific">Mycena metata</name>
    <dbReference type="NCBI Taxonomy" id="1033252"/>
    <lineage>
        <taxon>Eukaryota</taxon>
        <taxon>Fungi</taxon>
        <taxon>Dikarya</taxon>
        <taxon>Basidiomycota</taxon>
        <taxon>Agaricomycotina</taxon>
        <taxon>Agaricomycetes</taxon>
        <taxon>Agaricomycetidae</taxon>
        <taxon>Agaricales</taxon>
        <taxon>Marasmiineae</taxon>
        <taxon>Mycenaceae</taxon>
        <taxon>Mycena</taxon>
    </lineage>
</organism>
<name>A0AAD7NBI0_9AGAR</name>
<evidence type="ECO:0000313" key="1">
    <source>
        <dbReference type="EMBL" id="KAJ7753780.1"/>
    </source>
</evidence>
<reference evidence="1" key="1">
    <citation type="submission" date="2023-03" db="EMBL/GenBank/DDBJ databases">
        <title>Massive genome expansion in bonnet fungi (Mycena s.s.) driven by repeated elements and novel gene families across ecological guilds.</title>
        <authorList>
            <consortium name="Lawrence Berkeley National Laboratory"/>
            <person name="Harder C.B."/>
            <person name="Miyauchi S."/>
            <person name="Viragh M."/>
            <person name="Kuo A."/>
            <person name="Thoen E."/>
            <person name="Andreopoulos B."/>
            <person name="Lu D."/>
            <person name="Skrede I."/>
            <person name="Drula E."/>
            <person name="Henrissat B."/>
            <person name="Morin E."/>
            <person name="Kohler A."/>
            <person name="Barry K."/>
            <person name="LaButti K."/>
            <person name="Morin E."/>
            <person name="Salamov A."/>
            <person name="Lipzen A."/>
            <person name="Mereny Z."/>
            <person name="Hegedus B."/>
            <person name="Baldrian P."/>
            <person name="Stursova M."/>
            <person name="Weitz H."/>
            <person name="Taylor A."/>
            <person name="Grigoriev I.V."/>
            <person name="Nagy L.G."/>
            <person name="Martin F."/>
            <person name="Kauserud H."/>
        </authorList>
    </citation>
    <scope>NUCLEOTIDE SEQUENCE</scope>
    <source>
        <strain evidence="1">CBHHK182m</strain>
    </source>
</reference>
<keyword evidence="2" id="KW-1185">Reference proteome</keyword>
<dbReference type="EMBL" id="JARKIB010000054">
    <property type="protein sequence ID" value="KAJ7753780.1"/>
    <property type="molecule type" value="Genomic_DNA"/>
</dbReference>
<gene>
    <name evidence="1" type="ORF">B0H16DRAFT_1722975</name>
</gene>
<accession>A0AAD7NBI0</accession>
<evidence type="ECO:0000313" key="2">
    <source>
        <dbReference type="Proteomes" id="UP001215598"/>
    </source>
</evidence>
<dbReference type="AlphaFoldDB" id="A0AAD7NBI0"/>